<dbReference type="EMBL" id="MIYV01000003">
    <property type="protein sequence ID" value="OIR14458.1"/>
    <property type="molecule type" value="Genomic_DNA"/>
</dbReference>
<accession>A0A1J5T0T6</accession>
<sequence>MGMADAVPGVSGGTIALILGIYNKLIFSLSEFLDFFKKKFPLESYNKFIQSFQFLFTLGTGMIVSYYIVTKVLVGSEDQEGLLLKSSTAPFIFSLFFGLVLSSVKEPWQRVKNRTISRYMLCFTGFTLVLLYTNLSFGNGGGNSLLIIGGALALTAMLLPGISGALVLLTLGQYTVVANAVHDLEFDIIFYFLCGGLIGLFTFVPFMNFMLLNYKEDVMSVLTGLMLGSLATLWPWKDNYESKGVSPNMRVDEVFANFDLISIFGTICFGFLGFGLYLVLKSLEKKVD</sequence>
<name>A0A1J5T0T6_9ARCH</name>
<evidence type="ECO:0000313" key="2">
    <source>
        <dbReference type="EMBL" id="OIR14458.1"/>
    </source>
</evidence>
<evidence type="ECO:0000313" key="3">
    <source>
        <dbReference type="Proteomes" id="UP000183403"/>
    </source>
</evidence>
<feature type="transmembrane region" description="Helical" evidence="1">
    <location>
        <begin position="256"/>
        <end position="280"/>
    </location>
</feature>
<dbReference type="PANTHER" id="PTHR37308">
    <property type="entry name" value="INTEGRAL MEMBRANE PROTEIN"/>
    <property type="match status" value="1"/>
</dbReference>
<proteinExistence type="predicted"/>
<dbReference type="InterPro" id="IPR007163">
    <property type="entry name" value="VCA0040-like"/>
</dbReference>
<feature type="transmembrane region" description="Helical" evidence="1">
    <location>
        <begin position="116"/>
        <end position="135"/>
    </location>
</feature>
<protein>
    <recommendedName>
        <fullName evidence="4">DUF368 domain-containing protein</fullName>
    </recommendedName>
</protein>
<feature type="transmembrane region" description="Helical" evidence="1">
    <location>
        <begin position="141"/>
        <end position="159"/>
    </location>
</feature>
<feature type="transmembrane region" description="Helical" evidence="1">
    <location>
        <begin position="88"/>
        <end position="104"/>
    </location>
</feature>
<feature type="transmembrane region" description="Helical" evidence="1">
    <location>
        <begin position="6"/>
        <end position="27"/>
    </location>
</feature>
<keyword evidence="1" id="KW-0472">Membrane</keyword>
<comment type="caution">
    <text evidence="2">The sequence shown here is derived from an EMBL/GenBank/DDBJ whole genome shotgun (WGS) entry which is preliminary data.</text>
</comment>
<feature type="transmembrane region" description="Helical" evidence="1">
    <location>
        <begin position="48"/>
        <end position="68"/>
    </location>
</feature>
<gene>
    <name evidence="2" type="ORF">BEU03_01680</name>
</gene>
<reference evidence="2 3" key="1">
    <citation type="submission" date="2016-08" db="EMBL/GenBank/DDBJ databases">
        <title>New Insights into Marine Group III Euryarchaeota, from dark to light.</title>
        <authorList>
            <person name="Haro-Moreno J.M."/>
            <person name="Rodriguez-Valera F."/>
            <person name="Lopez-Garcia P."/>
            <person name="Moreira D."/>
            <person name="Martin-Cuadrado A.B."/>
        </authorList>
    </citation>
    <scope>NUCLEOTIDE SEQUENCE [LARGE SCALE GENOMIC DNA]</scope>
    <source>
        <strain evidence="2">CG-Epi6</strain>
    </source>
</reference>
<feature type="transmembrane region" description="Helical" evidence="1">
    <location>
        <begin position="218"/>
        <end position="236"/>
    </location>
</feature>
<keyword evidence="1" id="KW-1133">Transmembrane helix</keyword>
<dbReference type="PANTHER" id="PTHR37308:SF1">
    <property type="entry name" value="POLYPRENYL-PHOSPHATE TRANSPORTER"/>
    <property type="match status" value="1"/>
</dbReference>
<feature type="transmembrane region" description="Helical" evidence="1">
    <location>
        <begin position="188"/>
        <end position="211"/>
    </location>
</feature>
<organism evidence="2 3">
    <name type="scientific">Marine Group III euryarchaeote CG-Epi6</name>
    <dbReference type="NCBI Taxonomy" id="1889000"/>
    <lineage>
        <taxon>Archaea</taxon>
        <taxon>Methanobacteriati</taxon>
        <taxon>Thermoplasmatota</taxon>
        <taxon>Thermoplasmata</taxon>
        <taxon>Candidatus Thermoprofundales</taxon>
    </lineage>
</organism>
<dbReference type="AlphaFoldDB" id="A0A1J5T0T6"/>
<evidence type="ECO:0000256" key="1">
    <source>
        <dbReference type="SAM" id="Phobius"/>
    </source>
</evidence>
<dbReference type="Proteomes" id="UP000183403">
    <property type="component" value="Unassembled WGS sequence"/>
</dbReference>
<evidence type="ECO:0008006" key="4">
    <source>
        <dbReference type="Google" id="ProtNLM"/>
    </source>
</evidence>
<keyword evidence="1" id="KW-0812">Transmembrane</keyword>
<dbReference type="Pfam" id="PF04018">
    <property type="entry name" value="VCA0040-like"/>
    <property type="match status" value="1"/>
</dbReference>